<dbReference type="InterPro" id="IPR036529">
    <property type="entry name" value="KIX_dom_sf"/>
</dbReference>
<evidence type="ECO:0000256" key="2">
    <source>
        <dbReference type="SAM" id="MobiDB-lite"/>
    </source>
</evidence>
<evidence type="ECO:0000313" key="5">
    <source>
        <dbReference type="Proteomes" id="UP001432322"/>
    </source>
</evidence>
<dbReference type="GO" id="GO:0003712">
    <property type="term" value="F:transcription coregulator activity"/>
    <property type="evidence" value="ECO:0007669"/>
    <property type="project" value="InterPro"/>
</dbReference>
<gene>
    <name evidence="4" type="ORF">PFISCL1PPCAC_9564</name>
</gene>
<dbReference type="PROSITE" id="PS50952">
    <property type="entry name" value="KIX"/>
    <property type="match status" value="1"/>
</dbReference>
<organism evidence="4 5">
    <name type="scientific">Pristionchus fissidentatus</name>
    <dbReference type="NCBI Taxonomy" id="1538716"/>
    <lineage>
        <taxon>Eukaryota</taxon>
        <taxon>Metazoa</taxon>
        <taxon>Ecdysozoa</taxon>
        <taxon>Nematoda</taxon>
        <taxon>Chromadorea</taxon>
        <taxon>Rhabditida</taxon>
        <taxon>Rhabditina</taxon>
        <taxon>Diplogasteromorpha</taxon>
        <taxon>Diplogasteroidea</taxon>
        <taxon>Neodiplogasteridae</taxon>
        <taxon>Pristionchus</taxon>
    </lineage>
</organism>
<comment type="caution">
    <text evidence="4">The sequence shown here is derived from an EMBL/GenBank/DDBJ whole genome shotgun (WGS) entry which is preliminary data.</text>
</comment>
<name>A0AAV5VJK7_9BILA</name>
<dbReference type="SUPFAM" id="SSF47040">
    <property type="entry name" value="Kix domain of CBP (creb binding protein)"/>
    <property type="match status" value="1"/>
</dbReference>
<dbReference type="Pfam" id="PF02172">
    <property type="entry name" value="KIX"/>
    <property type="match status" value="1"/>
</dbReference>
<evidence type="ECO:0000259" key="3">
    <source>
        <dbReference type="PROSITE" id="PS50952"/>
    </source>
</evidence>
<evidence type="ECO:0000256" key="1">
    <source>
        <dbReference type="ARBA" id="ARBA00023242"/>
    </source>
</evidence>
<keyword evidence="1" id="KW-0539">Nucleus</keyword>
<evidence type="ECO:0000313" key="4">
    <source>
        <dbReference type="EMBL" id="GMT18267.1"/>
    </source>
</evidence>
<feature type="non-terminal residue" evidence="4">
    <location>
        <position position="1"/>
    </location>
</feature>
<dbReference type="AlphaFoldDB" id="A0AAV5VJK7"/>
<proteinExistence type="predicted"/>
<feature type="non-terminal residue" evidence="4">
    <location>
        <position position="218"/>
    </location>
</feature>
<dbReference type="GO" id="GO:0006355">
    <property type="term" value="P:regulation of DNA-templated transcription"/>
    <property type="evidence" value="ECO:0007669"/>
    <property type="project" value="InterPro"/>
</dbReference>
<dbReference type="Proteomes" id="UP001432322">
    <property type="component" value="Unassembled WGS sequence"/>
</dbReference>
<feature type="domain" description="KIX" evidence="3">
    <location>
        <begin position="15"/>
        <end position="95"/>
    </location>
</feature>
<dbReference type="Gene3D" id="1.10.246.20">
    <property type="entry name" value="Coactivator CBP, KIX domain"/>
    <property type="match status" value="1"/>
</dbReference>
<keyword evidence="5" id="KW-1185">Reference proteome</keyword>
<protein>
    <recommendedName>
        <fullName evidence="3">KIX domain-containing protein</fullName>
    </recommendedName>
</protein>
<reference evidence="4" key="1">
    <citation type="submission" date="2023-10" db="EMBL/GenBank/DDBJ databases">
        <title>Genome assembly of Pristionchus species.</title>
        <authorList>
            <person name="Yoshida K."/>
            <person name="Sommer R.J."/>
        </authorList>
    </citation>
    <scope>NUCLEOTIDE SEQUENCE</scope>
    <source>
        <strain evidence="4">RS5133</strain>
    </source>
</reference>
<dbReference type="InterPro" id="IPR003101">
    <property type="entry name" value="KIX_dom"/>
</dbReference>
<accession>A0AAV5VJK7</accession>
<sequence>FSMDPTGRVSVPTPSIVKSWHSKISVEVRNHLIGKLVNVLLPNPDLAKCRDQNESTDIILFSRKAEQTFWETADTKLEYYRLLAQKMYAVDKELQETRRRILSESKARDMGRSGEAKIDEESGAGKSVSEEERVLQQLVQQMQQQAGLIPNSMLVQPNIASHLNVVKFIHNPFDASLGMSSENGYIHPLHDYCPYDACTELLNLIGPEPPSDNKKWHD</sequence>
<dbReference type="EMBL" id="BTSY01000003">
    <property type="protein sequence ID" value="GMT18267.1"/>
    <property type="molecule type" value="Genomic_DNA"/>
</dbReference>
<feature type="region of interest" description="Disordered" evidence="2">
    <location>
        <begin position="105"/>
        <end position="127"/>
    </location>
</feature>
<feature type="compositionally biased region" description="Basic and acidic residues" evidence="2">
    <location>
        <begin position="105"/>
        <end position="120"/>
    </location>
</feature>